<dbReference type="CDD" id="cd00060">
    <property type="entry name" value="FHA"/>
    <property type="match status" value="1"/>
</dbReference>
<protein>
    <submittedName>
        <fullName evidence="3">FHA domain protein</fullName>
    </submittedName>
</protein>
<dbReference type="Proteomes" id="UP000199391">
    <property type="component" value="Unassembled WGS sequence"/>
</dbReference>
<evidence type="ECO:0000256" key="1">
    <source>
        <dbReference type="SAM" id="MobiDB-lite"/>
    </source>
</evidence>
<feature type="region of interest" description="Disordered" evidence="1">
    <location>
        <begin position="109"/>
        <end position="162"/>
    </location>
</feature>
<dbReference type="SMART" id="SM00240">
    <property type="entry name" value="FHA"/>
    <property type="match status" value="1"/>
</dbReference>
<dbReference type="InterPro" id="IPR046883">
    <property type="entry name" value="T6SS_FHA_C"/>
</dbReference>
<dbReference type="InterPro" id="IPR008984">
    <property type="entry name" value="SMAD_FHA_dom_sf"/>
</dbReference>
<dbReference type="Pfam" id="PF00498">
    <property type="entry name" value="FHA"/>
    <property type="match status" value="1"/>
</dbReference>
<feature type="compositionally biased region" description="Low complexity" evidence="1">
    <location>
        <begin position="109"/>
        <end position="120"/>
    </location>
</feature>
<dbReference type="AlphaFoldDB" id="A0A1I7KPY1"/>
<sequence length="452" mass="47685">MITIQAISVNGAPPAQTLRADFDQAGGTIGRADGNALVLPDPERHISRTHATIAYRDGGYVIRDLGTSSPLILNGLPLGKGCDARLAGGDRLEIGSYVLEVLADNPAKADAPRPAAFDDPLGIFGPADTDPFTGAAPARQPPPSRLPADEGAPAPPSSQSIDHLFCLDPAKAADPFGGGHPLGEPAGMGDGQGASLDPLVAMGVHPAPRPVPGPQRDDTLEIHAAFAPPPPSPASEPPPADRTPMPAVPPDADLLRAFLAGAGVPDLDLRTPLTPAMMHTLGQLLRASTQGTLDLLLARALIKREVQAAVTMIVPRENNPLKFSPSVEAALSHLLAPRGQGFMDPVAAIEDACADLRAHQFGVMAGMRTALDGLLHRFDPAQLERRLSANGVLDALLPMNRKARLWDLFGELYKELTREAEDDFHALFGKEFVRAYEAQLDRLDHGAQPGRN</sequence>
<name>A0A1I7KPY1_9BURK</name>
<accession>A0A1I7KPY1</accession>
<dbReference type="InterPro" id="IPR000253">
    <property type="entry name" value="FHA_dom"/>
</dbReference>
<dbReference type="STRING" id="1035707.SAMN05216552_1018116"/>
<dbReference type="Pfam" id="PF20232">
    <property type="entry name" value="T6SS_FHA_C"/>
    <property type="match status" value="1"/>
</dbReference>
<dbReference type="PROSITE" id="PS50006">
    <property type="entry name" value="FHA_DOMAIN"/>
    <property type="match status" value="1"/>
</dbReference>
<evidence type="ECO:0000313" key="4">
    <source>
        <dbReference type="Proteomes" id="UP000199391"/>
    </source>
</evidence>
<reference evidence="4" key="1">
    <citation type="submission" date="2016-10" db="EMBL/GenBank/DDBJ databases">
        <authorList>
            <person name="Varghese N."/>
            <person name="Submissions S."/>
        </authorList>
    </citation>
    <scope>NUCLEOTIDE SEQUENCE [LARGE SCALE GENOMIC DNA]</scope>
    <source>
        <strain evidence="4">CGMCC 1.11014</strain>
    </source>
</reference>
<organism evidence="3 4">
    <name type="scientific">Pseudoduganella namucuonensis</name>
    <dbReference type="NCBI Taxonomy" id="1035707"/>
    <lineage>
        <taxon>Bacteria</taxon>
        <taxon>Pseudomonadati</taxon>
        <taxon>Pseudomonadota</taxon>
        <taxon>Betaproteobacteria</taxon>
        <taxon>Burkholderiales</taxon>
        <taxon>Oxalobacteraceae</taxon>
        <taxon>Telluria group</taxon>
        <taxon>Pseudoduganella</taxon>
    </lineage>
</organism>
<dbReference type="InterPro" id="IPR017735">
    <property type="entry name" value="T6SS_FHA"/>
</dbReference>
<evidence type="ECO:0000313" key="3">
    <source>
        <dbReference type="EMBL" id="SFU99485.1"/>
    </source>
</evidence>
<dbReference type="EMBL" id="FPBO01000018">
    <property type="protein sequence ID" value="SFU99485.1"/>
    <property type="molecule type" value="Genomic_DNA"/>
</dbReference>
<proteinExistence type="predicted"/>
<dbReference type="Gene3D" id="2.60.200.20">
    <property type="match status" value="1"/>
</dbReference>
<feature type="domain" description="FHA" evidence="2">
    <location>
        <begin position="27"/>
        <end position="78"/>
    </location>
</feature>
<feature type="region of interest" description="Disordered" evidence="1">
    <location>
        <begin position="223"/>
        <end position="249"/>
    </location>
</feature>
<gene>
    <name evidence="3" type="ORF">SAMN05216552_1018116</name>
</gene>
<dbReference type="OrthoDB" id="273564at2"/>
<dbReference type="NCBIfam" id="TIGR03354">
    <property type="entry name" value="VI_FHA"/>
    <property type="match status" value="1"/>
</dbReference>
<feature type="compositionally biased region" description="Pro residues" evidence="1">
    <location>
        <begin position="227"/>
        <end position="249"/>
    </location>
</feature>
<keyword evidence="4" id="KW-1185">Reference proteome</keyword>
<dbReference type="SUPFAM" id="SSF49879">
    <property type="entry name" value="SMAD/FHA domain"/>
    <property type="match status" value="1"/>
</dbReference>
<evidence type="ECO:0000259" key="2">
    <source>
        <dbReference type="PROSITE" id="PS50006"/>
    </source>
</evidence>
<dbReference type="RefSeq" id="WP_093557168.1">
    <property type="nucleotide sequence ID" value="NZ_FPBO01000018.1"/>
</dbReference>